<dbReference type="Gene3D" id="2.10.90.10">
    <property type="entry name" value="Cystine-knot cytokines"/>
    <property type="match status" value="1"/>
</dbReference>
<name>A0A2B4RWI5_STYPI</name>
<comment type="caution">
    <text evidence="2">The sequence shown here is derived from an EMBL/GenBank/DDBJ whole genome shotgun (WGS) entry which is preliminary data.</text>
</comment>
<organism evidence="2 3">
    <name type="scientific">Stylophora pistillata</name>
    <name type="common">Smooth cauliflower coral</name>
    <dbReference type="NCBI Taxonomy" id="50429"/>
    <lineage>
        <taxon>Eukaryota</taxon>
        <taxon>Metazoa</taxon>
        <taxon>Cnidaria</taxon>
        <taxon>Anthozoa</taxon>
        <taxon>Hexacorallia</taxon>
        <taxon>Scleractinia</taxon>
        <taxon>Astrocoeniina</taxon>
        <taxon>Pocilloporidae</taxon>
        <taxon>Stylophora</taxon>
    </lineage>
</organism>
<keyword evidence="3" id="KW-1185">Reference proteome</keyword>
<protein>
    <recommendedName>
        <fullName evidence="4">Platelet-derived growth factor (PDGF) family profile domain-containing protein</fullName>
    </recommendedName>
</protein>
<dbReference type="InterPro" id="IPR029034">
    <property type="entry name" value="Cystine-knot_cytokine"/>
</dbReference>
<sequence>MEEFREKSVFPKFKPMRRREMNRVTHIENASQKNGGRRLESNRKVCLKHFLIRRGRKPIAGKVNKPSTPHRRILSGQLCAGPYTAKIYLWNSKFTRFINQTRKERQKMQESIATILLLPILGHAVRVSNEFCRPRPTLVPIDNPEFKFFPYFVKLQQCGGSCDHIQPTVKSCIPLEDNEVSVTVQMVGTSEMRVIKVKNHTRCGCECVRGPENCDFELEEWKPDLCQCQCRNRDRPPVPCEAGKTWSKAQCRCVCNKQPQSCGTNKVWSKKACGCVCKEKKYIKCARKQKLVDEETCMCTTKVMHPEAEKLSSPKPHPKSGLKQEFYIMIFIGQFVLLYSVFEAILYRKKAGLIYRITRSCLAKGAHLNSKESSEYIFSASTSETVTNLSTETGRHHVEATVKGGQAVV</sequence>
<dbReference type="SUPFAM" id="SSF57501">
    <property type="entry name" value="Cystine-knot cytokines"/>
    <property type="match status" value="1"/>
</dbReference>
<keyword evidence="1" id="KW-1133">Transmembrane helix</keyword>
<feature type="transmembrane region" description="Helical" evidence="1">
    <location>
        <begin position="326"/>
        <end position="347"/>
    </location>
</feature>
<dbReference type="AlphaFoldDB" id="A0A2B4RWI5"/>
<proteinExistence type="predicted"/>
<dbReference type="Proteomes" id="UP000225706">
    <property type="component" value="Unassembled WGS sequence"/>
</dbReference>
<keyword evidence="1" id="KW-0472">Membrane</keyword>
<evidence type="ECO:0000313" key="3">
    <source>
        <dbReference type="Proteomes" id="UP000225706"/>
    </source>
</evidence>
<evidence type="ECO:0008006" key="4">
    <source>
        <dbReference type="Google" id="ProtNLM"/>
    </source>
</evidence>
<keyword evidence="1" id="KW-0812">Transmembrane</keyword>
<accession>A0A2B4RWI5</accession>
<reference evidence="3" key="1">
    <citation type="journal article" date="2017" name="bioRxiv">
        <title>Comparative analysis of the genomes of Stylophora pistillata and Acropora digitifera provides evidence for extensive differences between species of corals.</title>
        <authorList>
            <person name="Voolstra C.R."/>
            <person name="Li Y."/>
            <person name="Liew Y.J."/>
            <person name="Baumgarten S."/>
            <person name="Zoccola D."/>
            <person name="Flot J.-F."/>
            <person name="Tambutte S."/>
            <person name="Allemand D."/>
            <person name="Aranda M."/>
        </authorList>
    </citation>
    <scope>NUCLEOTIDE SEQUENCE [LARGE SCALE GENOMIC DNA]</scope>
</reference>
<dbReference type="EMBL" id="LSMT01000307">
    <property type="protein sequence ID" value="PFX20688.1"/>
    <property type="molecule type" value="Genomic_DNA"/>
</dbReference>
<gene>
    <name evidence="2" type="ORF">AWC38_SpisGene14857</name>
</gene>
<dbReference type="OrthoDB" id="5971045at2759"/>
<evidence type="ECO:0000256" key="1">
    <source>
        <dbReference type="SAM" id="Phobius"/>
    </source>
</evidence>
<evidence type="ECO:0000313" key="2">
    <source>
        <dbReference type="EMBL" id="PFX20688.1"/>
    </source>
</evidence>